<comment type="caution">
    <text evidence="2">The sequence shown here is derived from an EMBL/GenBank/DDBJ whole genome shotgun (WGS) entry which is preliminary data.</text>
</comment>
<feature type="region of interest" description="Disordered" evidence="1">
    <location>
        <begin position="84"/>
        <end position="105"/>
    </location>
</feature>
<dbReference type="AlphaFoldDB" id="A0AAV4DWM9"/>
<evidence type="ECO:0000256" key="1">
    <source>
        <dbReference type="SAM" id="MobiDB-lite"/>
    </source>
</evidence>
<reference evidence="2 3" key="1">
    <citation type="journal article" date="2021" name="Elife">
        <title>Chloroplast acquisition without the gene transfer in kleptoplastic sea slugs, Plakobranchus ocellatus.</title>
        <authorList>
            <person name="Maeda T."/>
            <person name="Takahashi S."/>
            <person name="Yoshida T."/>
            <person name="Shimamura S."/>
            <person name="Takaki Y."/>
            <person name="Nagai Y."/>
            <person name="Toyoda A."/>
            <person name="Suzuki Y."/>
            <person name="Arimoto A."/>
            <person name="Ishii H."/>
            <person name="Satoh N."/>
            <person name="Nishiyama T."/>
            <person name="Hasebe M."/>
            <person name="Maruyama T."/>
            <person name="Minagawa J."/>
            <person name="Obokata J."/>
            <person name="Shigenobu S."/>
        </authorList>
    </citation>
    <scope>NUCLEOTIDE SEQUENCE [LARGE SCALE GENOMIC DNA]</scope>
</reference>
<keyword evidence="3" id="KW-1185">Reference proteome</keyword>
<dbReference type="Proteomes" id="UP000735302">
    <property type="component" value="Unassembled WGS sequence"/>
</dbReference>
<dbReference type="EMBL" id="BLXT01008440">
    <property type="protein sequence ID" value="GFO48702.1"/>
    <property type="molecule type" value="Genomic_DNA"/>
</dbReference>
<evidence type="ECO:0000313" key="3">
    <source>
        <dbReference type="Proteomes" id="UP000735302"/>
    </source>
</evidence>
<accession>A0AAV4DWM9</accession>
<evidence type="ECO:0000313" key="2">
    <source>
        <dbReference type="EMBL" id="GFO48702.1"/>
    </source>
</evidence>
<sequence>MANYLIMPYAKNKDPTLVLRCLTKRGTHLTLLTTFPHCSEEGNIFLCYDKLTKAANAWADKVYHRHNCSASKGPVEKCRKRKLCDTDPSPFGSYKASKSVSDDSR</sequence>
<name>A0AAV4DWM9_9GAST</name>
<gene>
    <name evidence="2" type="ORF">PoB_007520700</name>
</gene>
<protein>
    <submittedName>
        <fullName evidence="2">Uncharacterized protein</fullName>
    </submittedName>
</protein>
<proteinExistence type="predicted"/>
<organism evidence="2 3">
    <name type="scientific">Plakobranchus ocellatus</name>
    <dbReference type="NCBI Taxonomy" id="259542"/>
    <lineage>
        <taxon>Eukaryota</taxon>
        <taxon>Metazoa</taxon>
        <taxon>Spiralia</taxon>
        <taxon>Lophotrochozoa</taxon>
        <taxon>Mollusca</taxon>
        <taxon>Gastropoda</taxon>
        <taxon>Heterobranchia</taxon>
        <taxon>Euthyneura</taxon>
        <taxon>Panpulmonata</taxon>
        <taxon>Sacoglossa</taxon>
        <taxon>Placobranchoidea</taxon>
        <taxon>Plakobranchidae</taxon>
        <taxon>Plakobranchus</taxon>
    </lineage>
</organism>